<dbReference type="Proteomes" id="UP000184440">
    <property type="component" value="Unassembled WGS sequence"/>
</dbReference>
<sequence length="274" mass="29293">MKSSNPVLSRLADRSAQHATFQRVPAEQQQYGAYGPQYGHAQSPQQGAPYAPPVTQRMTVDDVVVRTVAMLAVVGVFGAIGWFVLPDSISVGVAIAAAMVGLVLGLIISFAGITNPALILTYAAAEGLFLGVISQSFEEFYPGIVIQAVVGTFAVFFGMAALYKFKVIRVTPTFAKWVIGALIGVVVLMLANFLFSLFIDGGLGLRDGGPLAIGFSLVCIGIAALTFALDFKQIEELSNAGADKKYAWLSAFGIVVGLVWLYLEILRLLSYFRE</sequence>
<dbReference type="PANTHER" id="PTHR41282">
    <property type="entry name" value="CONSERVED TRANSMEMBRANE PROTEIN-RELATED"/>
    <property type="match status" value="1"/>
</dbReference>
<dbReference type="EMBL" id="FRCS01000015">
    <property type="protein sequence ID" value="SHN46321.1"/>
    <property type="molecule type" value="Genomic_DNA"/>
</dbReference>
<keyword evidence="1" id="KW-0812">Transmembrane</keyword>
<proteinExistence type="predicted"/>
<protein>
    <submittedName>
        <fullName evidence="2">Uncharacterized membrane protein, YccA/Bax inhibitor family</fullName>
    </submittedName>
</protein>
<gene>
    <name evidence="2" type="ORF">SAMN05443668_1156</name>
</gene>
<evidence type="ECO:0000256" key="1">
    <source>
        <dbReference type="SAM" id="Phobius"/>
    </source>
</evidence>
<feature type="transmembrane region" description="Helical" evidence="1">
    <location>
        <begin position="177"/>
        <end position="199"/>
    </location>
</feature>
<dbReference type="Pfam" id="PF12811">
    <property type="entry name" value="BaxI_1"/>
    <property type="match status" value="1"/>
</dbReference>
<feature type="transmembrane region" description="Helical" evidence="1">
    <location>
        <begin position="63"/>
        <end position="85"/>
    </location>
</feature>
<keyword evidence="1" id="KW-1133">Transmembrane helix</keyword>
<keyword evidence="1" id="KW-0472">Membrane</keyword>
<dbReference type="InterPro" id="IPR010539">
    <property type="entry name" value="BaxI_1-like"/>
</dbReference>
<dbReference type="STRING" id="134849.SAMN05443668_1156"/>
<feature type="transmembrane region" description="Helical" evidence="1">
    <location>
        <begin position="143"/>
        <end position="165"/>
    </location>
</feature>
<name>A0A1M7RJJ4_9ACTN</name>
<dbReference type="OrthoDB" id="116480at2"/>
<organism evidence="2 3">
    <name type="scientific">Cryptosporangium aurantiacum</name>
    <dbReference type="NCBI Taxonomy" id="134849"/>
    <lineage>
        <taxon>Bacteria</taxon>
        <taxon>Bacillati</taxon>
        <taxon>Actinomycetota</taxon>
        <taxon>Actinomycetes</taxon>
        <taxon>Cryptosporangiales</taxon>
        <taxon>Cryptosporangiaceae</taxon>
        <taxon>Cryptosporangium</taxon>
    </lineage>
</organism>
<feature type="transmembrane region" description="Helical" evidence="1">
    <location>
        <begin position="117"/>
        <end position="137"/>
    </location>
</feature>
<accession>A0A1M7RJJ4</accession>
<dbReference type="RefSeq" id="WP_073263217.1">
    <property type="nucleotide sequence ID" value="NZ_FRCS01000015.1"/>
</dbReference>
<evidence type="ECO:0000313" key="2">
    <source>
        <dbReference type="EMBL" id="SHN46321.1"/>
    </source>
</evidence>
<feature type="transmembrane region" description="Helical" evidence="1">
    <location>
        <begin position="246"/>
        <end position="263"/>
    </location>
</feature>
<dbReference type="PIRSF" id="PIRSF009160">
    <property type="entry name" value="UCP009160"/>
    <property type="match status" value="1"/>
</dbReference>
<reference evidence="2 3" key="1">
    <citation type="submission" date="2016-11" db="EMBL/GenBank/DDBJ databases">
        <authorList>
            <person name="Jaros S."/>
            <person name="Januszkiewicz K."/>
            <person name="Wedrychowicz H."/>
        </authorList>
    </citation>
    <scope>NUCLEOTIDE SEQUENCE [LARGE SCALE GENOMIC DNA]</scope>
    <source>
        <strain evidence="2 3">DSM 46144</strain>
    </source>
</reference>
<keyword evidence="3" id="KW-1185">Reference proteome</keyword>
<dbReference type="AlphaFoldDB" id="A0A1M7RJJ4"/>
<feature type="transmembrane region" description="Helical" evidence="1">
    <location>
        <begin position="91"/>
        <end position="110"/>
    </location>
</feature>
<dbReference type="PANTHER" id="PTHR41282:SF1">
    <property type="entry name" value="CONSERVED TRANSMEMBRANE PROTEIN-RELATED"/>
    <property type="match status" value="1"/>
</dbReference>
<evidence type="ECO:0000313" key="3">
    <source>
        <dbReference type="Proteomes" id="UP000184440"/>
    </source>
</evidence>
<feature type="transmembrane region" description="Helical" evidence="1">
    <location>
        <begin position="211"/>
        <end position="234"/>
    </location>
</feature>